<evidence type="ECO:0000256" key="7">
    <source>
        <dbReference type="ARBA" id="ARBA00022989"/>
    </source>
</evidence>
<comment type="subcellular location">
    <subcellularLocation>
        <location evidence="1">Cell inner membrane</location>
        <topology evidence="1">Multi-pass membrane protein</topology>
    </subcellularLocation>
</comment>
<dbReference type="Gene3D" id="1.20.120.30">
    <property type="entry name" value="Aspartate receptor, ligand-binding domain"/>
    <property type="match status" value="1"/>
</dbReference>
<dbReference type="OrthoDB" id="8982326at2"/>
<feature type="domain" description="HAMP" evidence="15">
    <location>
        <begin position="212"/>
        <end position="264"/>
    </location>
</feature>
<keyword evidence="12" id="KW-0175">Coiled coil</keyword>
<sequence length="513" mass="53495">MFSNFSIRARVALAFGLLIVLMLAVAGLGQLAARSGKAALSDTYSIQLAAAVALGDTKYNLAIGRVAIDRVLLHPDEADTPALMDKARNYLATAQRAYARFLALPRKPGEEPLAQAVSSDLDNLLHGAIEPTLQALHDGDAAKANQITMQTMPPLALALTKSTDRLNAWLMQDGANSYDGFQSMLTHVSMLSGVALAVALVLALACAVGLHRAISRPLAQALDVCAALARGDLSRSVEMRGRDEMSVLLRGLSDVRNGLRETVSTVRASSESMAAATHQIAAGNADLSRRTESQAAALEQTAASVEELTTTARHNDENAGSASTLAAGAAQVAQKGGNAMSRVVETMAGISEQSKKIATIVSTIEAIAFQTNILALNAAVEAARAGEQGRGFAVVATEVRTLAQRSATAAREIKALIDGAVGSVAEGSAFVDSAGATMREIVQSIERVSGIMHEVAAASREQGDGIGQVNRAVAQMDEATQQNAALVEETTAAAMSLESQAAALREAVMRFRI</sequence>
<dbReference type="GO" id="GO:0007165">
    <property type="term" value="P:signal transduction"/>
    <property type="evidence" value="ECO:0007669"/>
    <property type="project" value="UniProtKB-KW"/>
</dbReference>
<dbReference type="FunFam" id="1.10.287.950:FF:000001">
    <property type="entry name" value="Methyl-accepting chemotaxis sensory transducer"/>
    <property type="match status" value="1"/>
</dbReference>
<evidence type="ECO:0000256" key="13">
    <source>
        <dbReference type="SAM" id="Phobius"/>
    </source>
</evidence>
<dbReference type="Gene3D" id="1.10.287.950">
    <property type="entry name" value="Methyl-accepting chemotaxis protein"/>
    <property type="match status" value="1"/>
</dbReference>
<dbReference type="CDD" id="cd11386">
    <property type="entry name" value="MCP_signal"/>
    <property type="match status" value="1"/>
</dbReference>
<dbReference type="Pfam" id="PF00672">
    <property type="entry name" value="HAMP"/>
    <property type="match status" value="1"/>
</dbReference>
<dbReference type="GO" id="GO:0005886">
    <property type="term" value="C:plasma membrane"/>
    <property type="evidence" value="ECO:0007669"/>
    <property type="project" value="UniProtKB-SubCell"/>
</dbReference>
<dbReference type="PROSITE" id="PS50885">
    <property type="entry name" value="HAMP"/>
    <property type="match status" value="1"/>
</dbReference>
<evidence type="ECO:0000256" key="2">
    <source>
        <dbReference type="ARBA" id="ARBA00022475"/>
    </source>
</evidence>
<gene>
    <name evidence="16" type="ORF">SAMN05192542_10816</name>
</gene>
<dbReference type="SMART" id="SM00304">
    <property type="entry name" value="HAMP"/>
    <property type="match status" value="1"/>
</dbReference>
<evidence type="ECO:0000259" key="15">
    <source>
        <dbReference type="PROSITE" id="PS50885"/>
    </source>
</evidence>
<dbReference type="InterPro" id="IPR003660">
    <property type="entry name" value="HAMP_dom"/>
</dbReference>
<name>A0A1H7QAG1_9BURK</name>
<dbReference type="InterPro" id="IPR003122">
    <property type="entry name" value="Tar_rcpt_lig-bd"/>
</dbReference>
<dbReference type="Pfam" id="PF02203">
    <property type="entry name" value="TarH"/>
    <property type="match status" value="1"/>
</dbReference>
<evidence type="ECO:0000313" key="17">
    <source>
        <dbReference type="Proteomes" id="UP000199120"/>
    </source>
</evidence>
<evidence type="ECO:0000256" key="12">
    <source>
        <dbReference type="SAM" id="Coils"/>
    </source>
</evidence>
<evidence type="ECO:0000313" key="16">
    <source>
        <dbReference type="EMBL" id="SEL45151.1"/>
    </source>
</evidence>
<reference evidence="17" key="1">
    <citation type="submission" date="2016-10" db="EMBL/GenBank/DDBJ databases">
        <authorList>
            <person name="Varghese N."/>
            <person name="Submissions S."/>
        </authorList>
    </citation>
    <scope>NUCLEOTIDE SEQUENCE [LARGE SCALE GENOMIC DNA]</scope>
    <source>
        <strain evidence="17">LMG 26416</strain>
    </source>
</reference>
<evidence type="ECO:0000256" key="6">
    <source>
        <dbReference type="ARBA" id="ARBA00022692"/>
    </source>
</evidence>
<dbReference type="SUPFAM" id="SSF58104">
    <property type="entry name" value="Methyl-accepting chemotaxis protein (MCP) signaling domain"/>
    <property type="match status" value="1"/>
</dbReference>
<keyword evidence="4" id="KW-0145">Chemotaxis</keyword>
<dbReference type="SUPFAM" id="SSF47170">
    <property type="entry name" value="Aspartate receptor, ligand-binding domain"/>
    <property type="match status" value="1"/>
</dbReference>
<proteinExistence type="inferred from homology"/>
<dbReference type="GO" id="GO:0004888">
    <property type="term" value="F:transmembrane signaling receptor activity"/>
    <property type="evidence" value="ECO:0007669"/>
    <property type="project" value="InterPro"/>
</dbReference>
<feature type="coiled-coil region" evidence="12">
    <location>
        <begin position="469"/>
        <end position="507"/>
    </location>
</feature>
<feature type="domain" description="Methyl-accepting transducer" evidence="14">
    <location>
        <begin position="269"/>
        <end position="498"/>
    </location>
</feature>
<accession>A0A1H7QAG1</accession>
<dbReference type="InterPro" id="IPR004089">
    <property type="entry name" value="MCPsignal_dom"/>
</dbReference>
<dbReference type="PRINTS" id="PR00260">
    <property type="entry name" value="CHEMTRNSDUCR"/>
</dbReference>
<keyword evidence="8 13" id="KW-0472">Membrane</keyword>
<evidence type="ECO:0000256" key="10">
    <source>
        <dbReference type="ARBA" id="ARBA00029447"/>
    </source>
</evidence>
<dbReference type="AlphaFoldDB" id="A0A1H7QAG1"/>
<dbReference type="InterPro" id="IPR004090">
    <property type="entry name" value="Chemotax_Me-accpt_rcpt"/>
</dbReference>
<protein>
    <submittedName>
        <fullName evidence="16">Methyl-accepting chemotaxis sensory transducer with TarH sensor</fullName>
    </submittedName>
</protein>
<keyword evidence="6 13" id="KW-0812">Transmembrane</keyword>
<keyword evidence="7 13" id="KW-1133">Transmembrane helix</keyword>
<dbReference type="PANTHER" id="PTHR43531:SF14">
    <property type="entry name" value="METHYL-ACCEPTING CHEMOTAXIS PROTEIN I-RELATED"/>
    <property type="match status" value="1"/>
</dbReference>
<keyword evidence="9 11" id="KW-0807">Transducer</keyword>
<feature type="transmembrane region" description="Helical" evidence="13">
    <location>
        <begin position="190"/>
        <end position="210"/>
    </location>
</feature>
<dbReference type="PANTHER" id="PTHR43531">
    <property type="entry name" value="PROTEIN ICFG"/>
    <property type="match status" value="1"/>
</dbReference>
<evidence type="ECO:0000256" key="1">
    <source>
        <dbReference type="ARBA" id="ARBA00004429"/>
    </source>
</evidence>
<keyword evidence="2" id="KW-1003">Cell membrane</keyword>
<keyword evidence="5" id="KW-0997">Cell inner membrane</keyword>
<evidence type="ECO:0000256" key="4">
    <source>
        <dbReference type="ARBA" id="ARBA00022500"/>
    </source>
</evidence>
<evidence type="ECO:0000259" key="14">
    <source>
        <dbReference type="PROSITE" id="PS50111"/>
    </source>
</evidence>
<dbReference type="STRING" id="416943.SAMN05445871_4680"/>
<dbReference type="Proteomes" id="UP000199120">
    <property type="component" value="Unassembled WGS sequence"/>
</dbReference>
<organism evidence="16 17">
    <name type="scientific">Paraburkholderia caballeronis</name>
    <dbReference type="NCBI Taxonomy" id="416943"/>
    <lineage>
        <taxon>Bacteria</taxon>
        <taxon>Pseudomonadati</taxon>
        <taxon>Pseudomonadota</taxon>
        <taxon>Betaproteobacteria</taxon>
        <taxon>Burkholderiales</taxon>
        <taxon>Burkholderiaceae</taxon>
        <taxon>Paraburkholderia</taxon>
    </lineage>
</organism>
<dbReference type="SMART" id="SM00283">
    <property type="entry name" value="MA"/>
    <property type="match status" value="1"/>
</dbReference>
<dbReference type="Pfam" id="PF00015">
    <property type="entry name" value="MCPsignal"/>
    <property type="match status" value="1"/>
</dbReference>
<evidence type="ECO:0000256" key="3">
    <source>
        <dbReference type="ARBA" id="ARBA00022481"/>
    </source>
</evidence>
<dbReference type="PROSITE" id="PS50111">
    <property type="entry name" value="CHEMOTAXIS_TRANSDUC_2"/>
    <property type="match status" value="1"/>
</dbReference>
<evidence type="ECO:0000256" key="11">
    <source>
        <dbReference type="PROSITE-ProRule" id="PRU00284"/>
    </source>
</evidence>
<keyword evidence="3" id="KW-0488">Methylation</keyword>
<dbReference type="RefSeq" id="WP_090549389.1">
    <property type="nucleotide sequence ID" value="NZ_FNSR01000002.1"/>
</dbReference>
<dbReference type="GO" id="GO:0006935">
    <property type="term" value="P:chemotaxis"/>
    <property type="evidence" value="ECO:0007669"/>
    <property type="project" value="UniProtKB-KW"/>
</dbReference>
<dbReference type="EMBL" id="FOAJ01000008">
    <property type="protein sequence ID" value="SEL45151.1"/>
    <property type="molecule type" value="Genomic_DNA"/>
</dbReference>
<keyword evidence="17" id="KW-1185">Reference proteome</keyword>
<dbReference type="InterPro" id="IPR051310">
    <property type="entry name" value="MCP_chemotaxis"/>
</dbReference>
<evidence type="ECO:0000256" key="8">
    <source>
        <dbReference type="ARBA" id="ARBA00023136"/>
    </source>
</evidence>
<evidence type="ECO:0000256" key="9">
    <source>
        <dbReference type="ARBA" id="ARBA00023224"/>
    </source>
</evidence>
<dbReference type="InterPro" id="IPR035440">
    <property type="entry name" value="4HB_MCP_dom_sf"/>
</dbReference>
<evidence type="ECO:0000256" key="5">
    <source>
        <dbReference type="ARBA" id="ARBA00022519"/>
    </source>
</evidence>
<comment type="similarity">
    <text evidence="10">Belongs to the methyl-accepting chemotaxis (MCP) protein family.</text>
</comment>